<protein>
    <recommendedName>
        <fullName evidence="8">RpiR family transcriptional regulator</fullName>
    </recommendedName>
</protein>
<dbReference type="Proteomes" id="UP000266258">
    <property type="component" value="Unassembled WGS sequence"/>
</dbReference>
<dbReference type="Gene3D" id="3.40.50.10490">
    <property type="entry name" value="Glucose-6-phosphate isomerase like protein, domain 1"/>
    <property type="match status" value="1"/>
</dbReference>
<evidence type="ECO:0000259" key="4">
    <source>
        <dbReference type="PROSITE" id="PS51071"/>
    </source>
</evidence>
<dbReference type="AlphaFoldDB" id="A0A3A1YAV0"/>
<dbReference type="CDD" id="cd05013">
    <property type="entry name" value="SIS_RpiR"/>
    <property type="match status" value="1"/>
</dbReference>
<dbReference type="RefSeq" id="WP_119496695.1">
    <property type="nucleotide sequence ID" value="NZ_NRJH01000018.1"/>
</dbReference>
<reference evidence="6 7" key="1">
    <citation type="submission" date="2017-08" db="EMBL/GenBank/DDBJ databases">
        <title>Reclassification of Bisgaard taxon 37 and 44.</title>
        <authorList>
            <person name="Christensen H."/>
        </authorList>
    </citation>
    <scope>NUCLEOTIDE SEQUENCE [LARGE SCALE GENOMIC DNA]</scope>
    <source>
        <strain evidence="6 7">B96_4</strain>
    </source>
</reference>
<dbReference type="GO" id="GO:0003677">
    <property type="term" value="F:DNA binding"/>
    <property type="evidence" value="ECO:0007669"/>
    <property type="project" value="UniProtKB-KW"/>
</dbReference>
<dbReference type="GO" id="GO:0003700">
    <property type="term" value="F:DNA-binding transcription factor activity"/>
    <property type="evidence" value="ECO:0007669"/>
    <property type="project" value="InterPro"/>
</dbReference>
<proteinExistence type="predicted"/>
<dbReference type="InterPro" id="IPR046348">
    <property type="entry name" value="SIS_dom_sf"/>
</dbReference>
<dbReference type="InterPro" id="IPR001347">
    <property type="entry name" value="SIS_dom"/>
</dbReference>
<dbReference type="PROSITE" id="PS51071">
    <property type="entry name" value="HTH_RPIR"/>
    <property type="match status" value="1"/>
</dbReference>
<name>A0A3A1YAV0_9GAMM</name>
<dbReference type="InterPro" id="IPR035472">
    <property type="entry name" value="RpiR-like_SIS"/>
</dbReference>
<dbReference type="GO" id="GO:1901135">
    <property type="term" value="P:carbohydrate derivative metabolic process"/>
    <property type="evidence" value="ECO:0007669"/>
    <property type="project" value="InterPro"/>
</dbReference>
<dbReference type="InterPro" id="IPR009057">
    <property type="entry name" value="Homeodomain-like_sf"/>
</dbReference>
<feature type="domain" description="HTH rpiR-type" evidence="4">
    <location>
        <begin position="38"/>
        <end position="114"/>
    </location>
</feature>
<evidence type="ECO:0000313" key="7">
    <source>
        <dbReference type="Proteomes" id="UP000266258"/>
    </source>
</evidence>
<dbReference type="EMBL" id="NRJH01000018">
    <property type="protein sequence ID" value="RIY33304.1"/>
    <property type="molecule type" value="Genomic_DNA"/>
</dbReference>
<dbReference type="InterPro" id="IPR036388">
    <property type="entry name" value="WH-like_DNA-bd_sf"/>
</dbReference>
<feature type="domain" description="SIS" evidence="5">
    <location>
        <begin position="167"/>
        <end position="313"/>
    </location>
</feature>
<keyword evidence="1" id="KW-0805">Transcription regulation</keyword>
<dbReference type="OrthoDB" id="370421at2"/>
<dbReference type="PANTHER" id="PTHR30514">
    <property type="entry name" value="GLUCOKINASE"/>
    <property type="match status" value="1"/>
</dbReference>
<sequence>MTIKKLKRIKKSKATPVVEVDTSAAKQKKQAYGTPNVSAIEKYFSSQQDTFTKSMKKIANEIISNPDLLRNSILSGFAKTLNLGEASIMRFCKHLGFKGYTEFKKYFIEEYFDLPDEVETKNKIYDIDVTVQSNPADVLTRTTNLLARITLETKQNLSANSSNLSLAADKIHLAPRLFIFGTEANRWLIEDVAARFMSIGILTITATGESDMVNKACLLSKGDVAIAIQSSGYNREVLKIVSLLQKQRVFTIAICNDARSDLSVRVDVSFIASGSFDKNFHLLQDSMYVRVSQLLIVECLVALVTALDVQQVKELRTNVLNVIEQIVQAKDDTPTIV</sequence>
<accession>A0A3A1YAV0</accession>
<keyword evidence="2" id="KW-0238">DNA-binding</keyword>
<evidence type="ECO:0000256" key="1">
    <source>
        <dbReference type="ARBA" id="ARBA00023015"/>
    </source>
</evidence>
<evidence type="ECO:0000256" key="2">
    <source>
        <dbReference type="ARBA" id="ARBA00023125"/>
    </source>
</evidence>
<dbReference type="SUPFAM" id="SSF53697">
    <property type="entry name" value="SIS domain"/>
    <property type="match status" value="1"/>
</dbReference>
<comment type="caution">
    <text evidence="6">The sequence shown here is derived from an EMBL/GenBank/DDBJ whole genome shotgun (WGS) entry which is preliminary data.</text>
</comment>
<dbReference type="Pfam" id="PF01418">
    <property type="entry name" value="HTH_6"/>
    <property type="match status" value="1"/>
</dbReference>
<gene>
    <name evidence="6" type="ORF">CJP74_02440</name>
</gene>
<dbReference type="GO" id="GO:0097367">
    <property type="term" value="F:carbohydrate derivative binding"/>
    <property type="evidence" value="ECO:0007669"/>
    <property type="project" value="InterPro"/>
</dbReference>
<dbReference type="InterPro" id="IPR000281">
    <property type="entry name" value="HTH_RpiR"/>
</dbReference>
<organism evidence="6 7">
    <name type="scientific">Psittacicella melopsittaci</name>
    <dbReference type="NCBI Taxonomy" id="2028576"/>
    <lineage>
        <taxon>Bacteria</taxon>
        <taxon>Pseudomonadati</taxon>
        <taxon>Pseudomonadota</taxon>
        <taxon>Gammaproteobacteria</taxon>
        <taxon>Pasteurellales</taxon>
        <taxon>Psittacicellaceae</taxon>
        <taxon>Psittacicella</taxon>
    </lineage>
</organism>
<dbReference type="InterPro" id="IPR047640">
    <property type="entry name" value="RpiR-like"/>
</dbReference>
<evidence type="ECO:0000256" key="3">
    <source>
        <dbReference type="ARBA" id="ARBA00023163"/>
    </source>
</evidence>
<evidence type="ECO:0000313" key="6">
    <source>
        <dbReference type="EMBL" id="RIY33304.1"/>
    </source>
</evidence>
<dbReference type="SUPFAM" id="SSF46689">
    <property type="entry name" value="Homeodomain-like"/>
    <property type="match status" value="1"/>
</dbReference>
<dbReference type="Gene3D" id="1.10.10.10">
    <property type="entry name" value="Winged helix-like DNA-binding domain superfamily/Winged helix DNA-binding domain"/>
    <property type="match status" value="1"/>
</dbReference>
<dbReference type="PANTHER" id="PTHR30514:SF9">
    <property type="entry name" value="TRANSCRIPTIONAL REGULATOR"/>
    <property type="match status" value="1"/>
</dbReference>
<evidence type="ECO:0008006" key="8">
    <source>
        <dbReference type="Google" id="ProtNLM"/>
    </source>
</evidence>
<dbReference type="Pfam" id="PF01380">
    <property type="entry name" value="SIS"/>
    <property type="match status" value="1"/>
</dbReference>
<evidence type="ECO:0000259" key="5">
    <source>
        <dbReference type="PROSITE" id="PS51464"/>
    </source>
</evidence>
<keyword evidence="7" id="KW-1185">Reference proteome</keyword>
<dbReference type="PROSITE" id="PS51464">
    <property type="entry name" value="SIS"/>
    <property type="match status" value="1"/>
</dbReference>
<keyword evidence="3" id="KW-0804">Transcription</keyword>